<dbReference type="InterPro" id="IPR028889">
    <property type="entry name" value="USP"/>
</dbReference>
<name>A0A139I8Z8_9PEZI</name>
<dbReference type="AlphaFoldDB" id="A0A139I8Z8"/>
<dbReference type="GO" id="GO:0016579">
    <property type="term" value="P:protein deubiquitination"/>
    <property type="evidence" value="ECO:0007669"/>
    <property type="project" value="InterPro"/>
</dbReference>
<sequence length="547" mass="60875">MFAKFATFLRGLRVGAVEPVSSLLVHREENLLEYLQQRARERRARKPLAIVSKTGIRSPNRVFKSKANSPVKPALKAKPGPKSGPSGEGTKKPQDASSKSPKTPLGKEPGDESGEGTKDPDNSPPKSPKTSIGKESGDVSGQGTKGPDGPPLKPPRSPPGKGSGDASVKSPPKSPKEPPPGPLWEKKNGRDKKGTGRPIIPQGVTIGRISRTWPQTLGTKRPLGFHNGGNDCFQNSMLQCLLHTPAVYNLLGQIHYDCAKSSESCLVCALQKLFQDYWNPTRPSKSSTLMRLEFRKTLLASIPKKGHDLSSWHLSRQDDPMLLLRFLLQRLEEAAKSKTSELFEGRIRRSWKCKHCFTLHRAEQMEMGLVLNIQQPKRQLLAMERYLRETFVEQLELRCDSAACGKRRHMKLDMKHTQTHRFLRTPEVLVVQLNRFTVPQTKDGKHKLVGGILKEVKIKDDVQIPEYLDLEPYCEGKQAALYRLDGIVFHVGDRTTSGHYIAGVRDVSGDGFFSVNDSSVKATNFQALEAGYPDDHGDPYVLIYSKQ</sequence>
<feature type="compositionally biased region" description="Basic and acidic residues" evidence="1">
    <location>
        <begin position="184"/>
        <end position="194"/>
    </location>
</feature>
<protein>
    <recommendedName>
        <fullName evidence="2">USP domain-containing protein</fullName>
    </recommendedName>
</protein>
<evidence type="ECO:0000256" key="1">
    <source>
        <dbReference type="SAM" id="MobiDB-lite"/>
    </source>
</evidence>
<dbReference type="PROSITE" id="PS00973">
    <property type="entry name" value="USP_2"/>
    <property type="match status" value="1"/>
</dbReference>
<dbReference type="InterPro" id="IPR001394">
    <property type="entry name" value="Peptidase_C19_UCH"/>
</dbReference>
<feature type="compositionally biased region" description="Pro residues" evidence="1">
    <location>
        <begin position="148"/>
        <end position="158"/>
    </location>
</feature>
<evidence type="ECO:0000313" key="3">
    <source>
        <dbReference type="EMBL" id="KXT11194.1"/>
    </source>
</evidence>
<comment type="caution">
    <text evidence="3">The sequence shown here is derived from an EMBL/GenBank/DDBJ whole genome shotgun (WGS) entry which is preliminary data.</text>
</comment>
<dbReference type="STRING" id="113226.A0A139I8Z8"/>
<dbReference type="GO" id="GO:0004843">
    <property type="term" value="F:cysteine-type deubiquitinase activity"/>
    <property type="evidence" value="ECO:0007669"/>
    <property type="project" value="InterPro"/>
</dbReference>
<reference evidence="3 4" key="1">
    <citation type="submission" date="2015-07" db="EMBL/GenBank/DDBJ databases">
        <title>Comparative genomics of the Sigatoka disease complex on banana suggests a link between parallel evolutionary changes in Pseudocercospora fijiensis and Pseudocercospora eumusae and increased virulence on the banana host.</title>
        <authorList>
            <person name="Chang T.-C."/>
            <person name="Salvucci A."/>
            <person name="Crous P.W."/>
            <person name="Stergiopoulos I."/>
        </authorList>
    </citation>
    <scope>NUCLEOTIDE SEQUENCE [LARGE SCALE GENOMIC DNA]</scope>
    <source>
        <strain evidence="3 4">CBS 116634</strain>
    </source>
</reference>
<feature type="domain" description="USP" evidence="2">
    <location>
        <begin position="223"/>
        <end position="547"/>
    </location>
</feature>
<dbReference type="SUPFAM" id="SSF54001">
    <property type="entry name" value="Cysteine proteinases"/>
    <property type="match status" value="1"/>
</dbReference>
<dbReference type="GO" id="GO:0005829">
    <property type="term" value="C:cytosol"/>
    <property type="evidence" value="ECO:0007669"/>
    <property type="project" value="TreeGrafter"/>
</dbReference>
<dbReference type="OrthoDB" id="289038at2759"/>
<dbReference type="InterPro" id="IPR018200">
    <property type="entry name" value="USP_CS"/>
</dbReference>
<dbReference type="EMBL" id="LFZO01000216">
    <property type="protein sequence ID" value="KXT11194.1"/>
    <property type="molecule type" value="Genomic_DNA"/>
</dbReference>
<proteinExistence type="predicted"/>
<gene>
    <name evidence="3" type="ORF">AC579_833</name>
</gene>
<dbReference type="InterPro" id="IPR050164">
    <property type="entry name" value="Peptidase_C19"/>
</dbReference>
<dbReference type="Proteomes" id="UP000073492">
    <property type="component" value="Unassembled WGS sequence"/>
</dbReference>
<accession>A0A139I8Z8</accession>
<feature type="region of interest" description="Disordered" evidence="1">
    <location>
        <begin position="50"/>
        <end position="201"/>
    </location>
</feature>
<dbReference type="PANTHER" id="PTHR24006">
    <property type="entry name" value="UBIQUITIN CARBOXYL-TERMINAL HYDROLASE"/>
    <property type="match status" value="1"/>
</dbReference>
<dbReference type="Gene3D" id="3.90.70.10">
    <property type="entry name" value="Cysteine proteinases"/>
    <property type="match status" value="1"/>
</dbReference>
<organism evidence="3 4">
    <name type="scientific">Pseudocercospora musae</name>
    <dbReference type="NCBI Taxonomy" id="113226"/>
    <lineage>
        <taxon>Eukaryota</taxon>
        <taxon>Fungi</taxon>
        <taxon>Dikarya</taxon>
        <taxon>Ascomycota</taxon>
        <taxon>Pezizomycotina</taxon>
        <taxon>Dothideomycetes</taxon>
        <taxon>Dothideomycetidae</taxon>
        <taxon>Mycosphaerellales</taxon>
        <taxon>Mycosphaerellaceae</taxon>
        <taxon>Pseudocercospora</taxon>
    </lineage>
</organism>
<feature type="compositionally biased region" description="Low complexity" evidence="1">
    <location>
        <begin position="70"/>
        <end position="85"/>
    </location>
</feature>
<evidence type="ECO:0000313" key="4">
    <source>
        <dbReference type="Proteomes" id="UP000073492"/>
    </source>
</evidence>
<dbReference type="CDD" id="cd02257">
    <property type="entry name" value="Peptidase_C19"/>
    <property type="match status" value="1"/>
</dbReference>
<dbReference type="Pfam" id="PF00443">
    <property type="entry name" value="UCH"/>
    <property type="match status" value="1"/>
</dbReference>
<evidence type="ECO:0000259" key="2">
    <source>
        <dbReference type="PROSITE" id="PS50235"/>
    </source>
</evidence>
<dbReference type="PROSITE" id="PS50235">
    <property type="entry name" value="USP_3"/>
    <property type="match status" value="1"/>
</dbReference>
<dbReference type="GO" id="GO:0005634">
    <property type="term" value="C:nucleus"/>
    <property type="evidence" value="ECO:0007669"/>
    <property type="project" value="TreeGrafter"/>
</dbReference>
<dbReference type="InterPro" id="IPR038765">
    <property type="entry name" value="Papain-like_cys_pep_sf"/>
</dbReference>
<keyword evidence="4" id="KW-1185">Reference proteome</keyword>